<dbReference type="SUPFAM" id="SSF51569">
    <property type="entry name" value="Aldolase"/>
    <property type="match status" value="1"/>
</dbReference>
<dbReference type="STRING" id="3708.A0A078JMB6"/>
<keyword evidence="4" id="KW-1185">Reference proteome</keyword>
<proteinExistence type="predicted"/>
<dbReference type="InterPro" id="IPR050073">
    <property type="entry name" value="2-IPM_HCS-like"/>
</dbReference>
<dbReference type="Gramene" id="CDY66896">
    <property type="protein sequence ID" value="CDY66896"/>
    <property type="gene ID" value="GSBRNA2T00056805001"/>
</dbReference>
<accession>A0A078JMB6</accession>
<evidence type="ECO:0000256" key="1">
    <source>
        <dbReference type="ARBA" id="ARBA00022679"/>
    </source>
</evidence>
<name>A0A078JMB6_BRANA</name>
<dbReference type="Proteomes" id="UP000028999">
    <property type="component" value="Unassembled WGS sequence"/>
</dbReference>
<sequence length="157" mass="17335">MLPRTIALLVPNHRINLVVPEKSDIIRKSQVDEETGYIPAICVIARSKERDIKAAWESVNSIRFAKSLGFKDIEFGCEDSGSRSDKDYICKVFEEAIKAGATTVAFADTVGINMPQEYEELVRYVKANTPGIDDAIFSVHCHNDLGVATANTIAVLF</sequence>
<feature type="domain" description="Pyruvate carboxyltransferase" evidence="2">
    <location>
        <begin position="1"/>
        <end position="157"/>
    </location>
</feature>
<keyword evidence="1" id="KW-0808">Transferase</keyword>
<dbReference type="EMBL" id="LK035561">
    <property type="protein sequence ID" value="CDY66896.1"/>
    <property type="molecule type" value="Genomic_DNA"/>
</dbReference>
<dbReference type="PANTHER" id="PTHR10277">
    <property type="entry name" value="HOMOCITRATE SYNTHASE-RELATED"/>
    <property type="match status" value="1"/>
</dbReference>
<organism evidence="3 4">
    <name type="scientific">Brassica napus</name>
    <name type="common">Rape</name>
    <dbReference type="NCBI Taxonomy" id="3708"/>
    <lineage>
        <taxon>Eukaryota</taxon>
        <taxon>Viridiplantae</taxon>
        <taxon>Streptophyta</taxon>
        <taxon>Embryophyta</taxon>
        <taxon>Tracheophyta</taxon>
        <taxon>Spermatophyta</taxon>
        <taxon>Magnoliopsida</taxon>
        <taxon>eudicotyledons</taxon>
        <taxon>Gunneridae</taxon>
        <taxon>Pentapetalae</taxon>
        <taxon>rosids</taxon>
        <taxon>malvids</taxon>
        <taxon>Brassicales</taxon>
        <taxon>Brassicaceae</taxon>
        <taxon>Brassiceae</taxon>
        <taxon>Brassica</taxon>
    </lineage>
</organism>
<gene>
    <name evidence="3" type="primary">BnaCnng52770D</name>
    <name evidence="3" type="ORF">GSBRNA2T00056805001</name>
</gene>
<evidence type="ECO:0000313" key="4">
    <source>
        <dbReference type="Proteomes" id="UP000028999"/>
    </source>
</evidence>
<dbReference type="PROSITE" id="PS50991">
    <property type="entry name" value="PYR_CT"/>
    <property type="match status" value="1"/>
</dbReference>
<dbReference type="OMA" id="GYIPAIC"/>
<dbReference type="Gene3D" id="3.20.20.70">
    <property type="entry name" value="Aldolase class I"/>
    <property type="match status" value="1"/>
</dbReference>
<protein>
    <submittedName>
        <fullName evidence="3">BnaCnng52770D protein</fullName>
    </submittedName>
</protein>
<dbReference type="GO" id="GO:0046912">
    <property type="term" value="F:acyltransferase activity, acyl groups converted into alkyl on transfer"/>
    <property type="evidence" value="ECO:0007669"/>
    <property type="project" value="InterPro"/>
</dbReference>
<dbReference type="InterPro" id="IPR000891">
    <property type="entry name" value="PYR_CT"/>
</dbReference>
<dbReference type="PaxDb" id="3708-A0A078JMB6"/>
<dbReference type="AlphaFoldDB" id="A0A078JMB6"/>
<dbReference type="InterPro" id="IPR013785">
    <property type="entry name" value="Aldolase_TIM"/>
</dbReference>
<dbReference type="PANTHER" id="PTHR10277:SF73">
    <property type="entry name" value="PYRUVATE CARBOXYLTRANSFERASE DOMAIN-CONTAINING PROTEIN"/>
    <property type="match status" value="1"/>
</dbReference>
<reference evidence="3 4" key="1">
    <citation type="journal article" date="2014" name="Science">
        <title>Plant genetics. Early allopolyploid evolution in the post-Neolithic Brassica napus oilseed genome.</title>
        <authorList>
            <person name="Chalhoub B."/>
            <person name="Denoeud F."/>
            <person name="Liu S."/>
            <person name="Parkin I.A."/>
            <person name="Tang H."/>
            <person name="Wang X."/>
            <person name="Chiquet J."/>
            <person name="Belcram H."/>
            <person name="Tong C."/>
            <person name="Samans B."/>
            <person name="Correa M."/>
            <person name="Da Silva C."/>
            <person name="Just J."/>
            <person name="Falentin C."/>
            <person name="Koh C.S."/>
            <person name="Le Clainche I."/>
            <person name="Bernard M."/>
            <person name="Bento P."/>
            <person name="Noel B."/>
            <person name="Labadie K."/>
            <person name="Alberti A."/>
            <person name="Charles M."/>
            <person name="Arnaud D."/>
            <person name="Guo H."/>
            <person name="Daviaud C."/>
            <person name="Alamery S."/>
            <person name="Jabbari K."/>
            <person name="Zhao M."/>
            <person name="Edger P.P."/>
            <person name="Chelaifa H."/>
            <person name="Tack D."/>
            <person name="Lassalle G."/>
            <person name="Mestiri I."/>
            <person name="Schnel N."/>
            <person name="Le Paslier M.C."/>
            <person name="Fan G."/>
            <person name="Renault V."/>
            <person name="Bayer P.E."/>
            <person name="Golicz A.A."/>
            <person name="Manoli S."/>
            <person name="Lee T.H."/>
            <person name="Thi V.H."/>
            <person name="Chalabi S."/>
            <person name="Hu Q."/>
            <person name="Fan C."/>
            <person name="Tollenaere R."/>
            <person name="Lu Y."/>
            <person name="Battail C."/>
            <person name="Shen J."/>
            <person name="Sidebottom C.H."/>
            <person name="Wang X."/>
            <person name="Canaguier A."/>
            <person name="Chauveau A."/>
            <person name="Berard A."/>
            <person name="Deniot G."/>
            <person name="Guan M."/>
            <person name="Liu Z."/>
            <person name="Sun F."/>
            <person name="Lim Y.P."/>
            <person name="Lyons E."/>
            <person name="Town C.D."/>
            <person name="Bancroft I."/>
            <person name="Wang X."/>
            <person name="Meng J."/>
            <person name="Ma J."/>
            <person name="Pires J.C."/>
            <person name="King G.J."/>
            <person name="Brunel D."/>
            <person name="Delourme R."/>
            <person name="Renard M."/>
            <person name="Aury J.M."/>
            <person name="Adams K.L."/>
            <person name="Batley J."/>
            <person name="Snowdon R.J."/>
            <person name="Tost J."/>
            <person name="Edwards D."/>
            <person name="Zhou Y."/>
            <person name="Hua W."/>
            <person name="Sharpe A.G."/>
            <person name="Paterson A.H."/>
            <person name="Guan C."/>
            <person name="Wincker P."/>
        </authorList>
    </citation>
    <scope>NUCLEOTIDE SEQUENCE [LARGE SCALE GENOMIC DNA]</scope>
    <source>
        <strain evidence="4">cv. Darmor-bzh</strain>
    </source>
</reference>
<dbReference type="GO" id="GO:0019752">
    <property type="term" value="P:carboxylic acid metabolic process"/>
    <property type="evidence" value="ECO:0007669"/>
    <property type="project" value="InterPro"/>
</dbReference>
<evidence type="ECO:0000313" key="3">
    <source>
        <dbReference type="EMBL" id="CDY66896.1"/>
    </source>
</evidence>
<dbReference type="Pfam" id="PF00682">
    <property type="entry name" value="HMGL-like"/>
    <property type="match status" value="1"/>
</dbReference>
<dbReference type="InterPro" id="IPR002034">
    <property type="entry name" value="AIPM/Hcit_synth_CS"/>
</dbReference>
<evidence type="ECO:0000259" key="2">
    <source>
        <dbReference type="PROSITE" id="PS50991"/>
    </source>
</evidence>
<dbReference type="PROSITE" id="PS00816">
    <property type="entry name" value="AIPM_HOMOCIT_SYNTH_2"/>
    <property type="match status" value="1"/>
</dbReference>